<dbReference type="AlphaFoldDB" id="A0A396H2E8"/>
<accession>A0A396H2E8</accession>
<sequence>MMSLEIKKLTESILKYHSFQVCFQVFSLLLSSPALHNLECLRLNSHLPLRPDHVGLHHPDHHNWFINLHKRRTTPSMNKWPVPRPSTIRLVSFRCWDLMGCFLWIAGVQLHPVQGIV</sequence>
<evidence type="ECO:0000313" key="1">
    <source>
        <dbReference type="EMBL" id="RHN45067.1"/>
    </source>
</evidence>
<protein>
    <submittedName>
        <fullName evidence="1">Uncharacterized protein</fullName>
    </submittedName>
</protein>
<dbReference type="EMBL" id="PSQE01000007">
    <property type="protein sequence ID" value="RHN45067.1"/>
    <property type="molecule type" value="Genomic_DNA"/>
</dbReference>
<organism evidence="1 2">
    <name type="scientific">Medicago truncatula</name>
    <name type="common">Barrel medic</name>
    <name type="synonym">Medicago tribuloides</name>
    <dbReference type="NCBI Taxonomy" id="3880"/>
    <lineage>
        <taxon>Eukaryota</taxon>
        <taxon>Viridiplantae</taxon>
        <taxon>Streptophyta</taxon>
        <taxon>Embryophyta</taxon>
        <taxon>Tracheophyta</taxon>
        <taxon>Spermatophyta</taxon>
        <taxon>Magnoliopsida</taxon>
        <taxon>eudicotyledons</taxon>
        <taxon>Gunneridae</taxon>
        <taxon>Pentapetalae</taxon>
        <taxon>rosids</taxon>
        <taxon>fabids</taxon>
        <taxon>Fabales</taxon>
        <taxon>Fabaceae</taxon>
        <taxon>Papilionoideae</taxon>
        <taxon>50 kb inversion clade</taxon>
        <taxon>NPAAA clade</taxon>
        <taxon>Hologalegina</taxon>
        <taxon>IRL clade</taxon>
        <taxon>Trifolieae</taxon>
        <taxon>Medicago</taxon>
    </lineage>
</organism>
<dbReference type="Proteomes" id="UP000265566">
    <property type="component" value="Chromosome 7"/>
</dbReference>
<comment type="caution">
    <text evidence="1">The sequence shown here is derived from an EMBL/GenBank/DDBJ whole genome shotgun (WGS) entry which is preliminary data.</text>
</comment>
<dbReference type="Gramene" id="rna39266">
    <property type="protein sequence ID" value="RHN45067.1"/>
    <property type="gene ID" value="gene39266"/>
</dbReference>
<proteinExistence type="predicted"/>
<reference evidence="2" key="1">
    <citation type="journal article" date="2018" name="Nat. Plants">
        <title>Whole-genome landscape of Medicago truncatula symbiotic genes.</title>
        <authorList>
            <person name="Pecrix Y."/>
            <person name="Staton S.E."/>
            <person name="Sallet E."/>
            <person name="Lelandais-Briere C."/>
            <person name="Moreau S."/>
            <person name="Carrere S."/>
            <person name="Blein T."/>
            <person name="Jardinaud M.F."/>
            <person name="Latrasse D."/>
            <person name="Zouine M."/>
            <person name="Zahm M."/>
            <person name="Kreplak J."/>
            <person name="Mayjonade B."/>
            <person name="Satge C."/>
            <person name="Perez M."/>
            <person name="Cauet S."/>
            <person name="Marande W."/>
            <person name="Chantry-Darmon C."/>
            <person name="Lopez-Roques C."/>
            <person name="Bouchez O."/>
            <person name="Berard A."/>
            <person name="Debelle F."/>
            <person name="Munos S."/>
            <person name="Bendahmane A."/>
            <person name="Berges H."/>
            <person name="Niebel A."/>
            <person name="Buitink J."/>
            <person name="Frugier F."/>
            <person name="Benhamed M."/>
            <person name="Crespi M."/>
            <person name="Gouzy J."/>
            <person name="Gamas P."/>
        </authorList>
    </citation>
    <scope>NUCLEOTIDE SEQUENCE [LARGE SCALE GENOMIC DNA]</scope>
    <source>
        <strain evidence="2">cv. Jemalong A17</strain>
    </source>
</reference>
<gene>
    <name evidence="1" type="ORF">MtrunA17_Chr7g0226241</name>
</gene>
<name>A0A396H2E8_MEDTR</name>
<evidence type="ECO:0000313" key="2">
    <source>
        <dbReference type="Proteomes" id="UP000265566"/>
    </source>
</evidence>